<dbReference type="InterPro" id="IPR009006">
    <property type="entry name" value="Ala_racemase/Decarboxylase_C"/>
</dbReference>
<dbReference type="FunFam" id="3.20.20.10:FF:000003">
    <property type="entry name" value="Diaminopimelate decarboxylase"/>
    <property type="match status" value="1"/>
</dbReference>
<dbReference type="InterPro" id="IPR022644">
    <property type="entry name" value="De-COase2_N"/>
</dbReference>
<dbReference type="EC" id="4.1.1.20" evidence="6"/>
<dbReference type="PRINTS" id="PR01181">
    <property type="entry name" value="DAPDCRBXLASE"/>
</dbReference>
<dbReference type="GO" id="GO:0008836">
    <property type="term" value="F:diaminopimelate decarboxylase activity"/>
    <property type="evidence" value="ECO:0007669"/>
    <property type="project" value="UniProtKB-EC"/>
</dbReference>
<dbReference type="NCBIfam" id="TIGR01048">
    <property type="entry name" value="lysA"/>
    <property type="match status" value="1"/>
</dbReference>
<dbReference type="InterPro" id="IPR029066">
    <property type="entry name" value="PLP-binding_barrel"/>
</dbReference>
<dbReference type="PANTHER" id="PTHR43727:SF2">
    <property type="entry name" value="GROUP IV DECARBOXYLASE"/>
    <property type="match status" value="1"/>
</dbReference>
<dbReference type="SUPFAM" id="SSF51419">
    <property type="entry name" value="PLP-binding barrel"/>
    <property type="match status" value="1"/>
</dbReference>
<dbReference type="HAMAP" id="MF_02120">
    <property type="entry name" value="LysA"/>
    <property type="match status" value="1"/>
</dbReference>
<dbReference type="GO" id="GO:0009089">
    <property type="term" value="P:lysine biosynthetic process via diaminopimelate"/>
    <property type="evidence" value="ECO:0007669"/>
    <property type="project" value="InterPro"/>
</dbReference>
<dbReference type="InterPro" id="IPR000183">
    <property type="entry name" value="Orn/DAP/Arg_de-COase"/>
</dbReference>
<evidence type="ECO:0000256" key="2">
    <source>
        <dbReference type="ARBA" id="ARBA00022793"/>
    </source>
</evidence>
<comment type="caution">
    <text evidence="6">The sequence shown here is derived from an EMBL/GenBank/DDBJ whole genome shotgun (WGS) entry which is preliminary data.</text>
</comment>
<reference evidence="6" key="1">
    <citation type="submission" date="2019-08" db="EMBL/GenBank/DDBJ databases">
        <authorList>
            <person name="Kucharzyk K."/>
            <person name="Murdoch R.W."/>
            <person name="Higgins S."/>
            <person name="Loffler F."/>
        </authorList>
    </citation>
    <scope>NUCLEOTIDE SEQUENCE</scope>
</reference>
<evidence type="ECO:0000256" key="3">
    <source>
        <dbReference type="ARBA" id="ARBA00022898"/>
    </source>
</evidence>
<protein>
    <submittedName>
        <fullName evidence="6">Diaminopimelate decarboxylase</fullName>
        <ecNumber evidence="6">4.1.1.20</ecNumber>
    </submittedName>
</protein>
<dbReference type="AlphaFoldDB" id="A0A644TG87"/>
<dbReference type="PROSITE" id="PS00879">
    <property type="entry name" value="ODR_DC_2_2"/>
    <property type="match status" value="1"/>
</dbReference>
<accession>A0A644TG87</accession>
<evidence type="ECO:0000256" key="1">
    <source>
        <dbReference type="ARBA" id="ARBA00001933"/>
    </source>
</evidence>
<evidence type="ECO:0000256" key="4">
    <source>
        <dbReference type="ARBA" id="ARBA00023239"/>
    </source>
</evidence>
<dbReference type="SUPFAM" id="SSF50621">
    <property type="entry name" value="Alanine racemase C-terminal domain-like"/>
    <property type="match status" value="1"/>
</dbReference>
<dbReference type="InterPro" id="IPR022657">
    <property type="entry name" value="De-COase2_CS"/>
</dbReference>
<dbReference type="InterPro" id="IPR002986">
    <property type="entry name" value="DAP_deCOOHase_LysA"/>
</dbReference>
<dbReference type="Gene3D" id="3.20.20.10">
    <property type="entry name" value="Alanine racemase"/>
    <property type="match status" value="1"/>
</dbReference>
<keyword evidence="2" id="KW-0210">Decarboxylase</keyword>
<keyword evidence="4 6" id="KW-0456">Lyase</keyword>
<name>A0A644TG87_9ZZZZ</name>
<evidence type="ECO:0000259" key="5">
    <source>
        <dbReference type="Pfam" id="PF02784"/>
    </source>
</evidence>
<dbReference type="Gene3D" id="2.40.37.10">
    <property type="entry name" value="Lyase, Ornithine Decarboxylase, Chain A, domain 1"/>
    <property type="match status" value="1"/>
</dbReference>
<evidence type="ECO:0000313" key="6">
    <source>
        <dbReference type="EMBL" id="MPL65988.1"/>
    </source>
</evidence>
<feature type="domain" description="Orn/DAP/Arg decarboxylase 2 N-terminal" evidence="5">
    <location>
        <begin position="43"/>
        <end position="298"/>
    </location>
</feature>
<organism evidence="6">
    <name type="scientific">bioreactor metagenome</name>
    <dbReference type="NCBI Taxonomy" id="1076179"/>
    <lineage>
        <taxon>unclassified sequences</taxon>
        <taxon>metagenomes</taxon>
        <taxon>ecological metagenomes</taxon>
    </lineage>
</organism>
<dbReference type="PRINTS" id="PR01179">
    <property type="entry name" value="ODADCRBXLASE"/>
</dbReference>
<comment type="cofactor">
    <cofactor evidence="1">
        <name>pyridoxal 5'-phosphate</name>
        <dbReference type="ChEBI" id="CHEBI:597326"/>
    </cofactor>
</comment>
<sequence>MDIGEFNSHASVRFNHLFYDGVDTVELASHYGTPLYVVSESAVRERCSSVRKAFLEKYPNTRAVYASKAFQTLDMCRIIDQEGLGIDVVSGGELYAALKAQVNPGAIVFHGNAKTLDELEYAIENDVGRIISDNLREISEVERIAARLGKKVKLLYRITPGVDSHTHRFISTGSLDSKFGIPLDSSVRNDYMRAVLNSPHIDFRGFHFHIGSQIRDNFSHLAALGVALKLIVDVHTDYGFDVSELNLGGGFGIRYLPGDPETELGYFLDPMMQLIRFEMEKAKIPMPMVTIEPGRWIIGEAGITLYELRSVKTIPGIRTYVGVDGGMTDNIRPALYEARYHAISANKADWSHDTVVTIAGKCCESGDILVKDIGLAEPKPGDIVAVFSTGAYNHSMASNYNRIPRPAVVMTTGEGRHRLSVRRESYEDMLIREF</sequence>
<proteinExistence type="inferred from homology"/>
<gene>
    <name evidence="6" type="primary">lysA_4</name>
    <name evidence="6" type="ORF">SDC9_11655</name>
</gene>
<dbReference type="CDD" id="cd06828">
    <property type="entry name" value="PLPDE_III_DapDC"/>
    <property type="match status" value="1"/>
</dbReference>
<dbReference type="PANTHER" id="PTHR43727">
    <property type="entry name" value="DIAMINOPIMELATE DECARBOXYLASE"/>
    <property type="match status" value="1"/>
</dbReference>
<keyword evidence="3" id="KW-0663">Pyridoxal phosphate</keyword>
<dbReference type="Pfam" id="PF02784">
    <property type="entry name" value="Orn_Arg_deC_N"/>
    <property type="match status" value="1"/>
</dbReference>
<dbReference type="EMBL" id="VSSQ01000030">
    <property type="protein sequence ID" value="MPL65988.1"/>
    <property type="molecule type" value="Genomic_DNA"/>
</dbReference>